<dbReference type="Proteomes" id="UP000029577">
    <property type="component" value="Unassembled WGS sequence"/>
</dbReference>
<dbReference type="PANTHER" id="PTHR30344">
    <property type="entry name" value="6-PHOSPHOGLUCONOLACTONASE-RELATED"/>
    <property type="match status" value="1"/>
</dbReference>
<gene>
    <name evidence="4" type="ORF">HA49_05300</name>
</gene>
<keyword evidence="2" id="KW-0313">Glucose metabolism</keyword>
<dbReference type="InterPro" id="IPR050282">
    <property type="entry name" value="Cycloisomerase_2"/>
</dbReference>
<dbReference type="InterPro" id="IPR019405">
    <property type="entry name" value="Lactonase_7-beta_prop"/>
</dbReference>
<evidence type="ECO:0000313" key="4">
    <source>
        <dbReference type="EMBL" id="KGD74736.1"/>
    </source>
</evidence>
<name>A0A095TCV4_9GAMM</name>
<dbReference type="GO" id="GO:0006006">
    <property type="term" value="P:glucose metabolic process"/>
    <property type="evidence" value="ECO:0007669"/>
    <property type="project" value="UniProtKB-KW"/>
</dbReference>
<protein>
    <recommendedName>
        <fullName evidence="6">Lactonase</fullName>
    </recommendedName>
</protein>
<keyword evidence="5" id="KW-1185">Reference proteome</keyword>
<evidence type="ECO:0008006" key="6">
    <source>
        <dbReference type="Google" id="ProtNLM"/>
    </source>
</evidence>
<dbReference type="SUPFAM" id="SSF51004">
    <property type="entry name" value="C-terminal (heme d1) domain of cytochrome cd1-nitrite reductase"/>
    <property type="match status" value="1"/>
</dbReference>
<reference evidence="4" key="1">
    <citation type="submission" date="2014-12" db="EMBL/GenBank/DDBJ databases">
        <title>The draft genome of the Tatumella morbirosei type strain, LMG23360T isolated from pineapple rot.</title>
        <authorList>
            <person name="Smits T.H."/>
            <person name="Palmer M."/>
            <person name="Venter S.N."/>
            <person name="Duffy B."/>
            <person name="Steenkamp E.T."/>
            <person name="Chan W.Y."/>
            <person name="Coutinho T.A."/>
            <person name="Coetzee M.P."/>
            <person name="De Maayer P."/>
        </authorList>
    </citation>
    <scope>NUCLEOTIDE SEQUENCE [LARGE SCALE GENOMIC DNA]</scope>
    <source>
        <strain evidence="4">LMG 23360</strain>
    </source>
</reference>
<dbReference type="AlphaFoldDB" id="A0A095TCV4"/>
<evidence type="ECO:0000256" key="2">
    <source>
        <dbReference type="ARBA" id="ARBA00022526"/>
    </source>
</evidence>
<dbReference type="Pfam" id="PF10282">
    <property type="entry name" value="Lactonase"/>
    <property type="match status" value="1"/>
</dbReference>
<sequence>MQPQTLLLGSWTGMSGHPRAEKTAHPSEGIYRLQLLADGSLQVVDRLKTDNPSWIVLSQDQRFLYTTNESETGRVSAIEITPQGPLRLLNSQQTRGAHPTHACLTPDGRYLLAANYSDGMNNAGFIVFPLVDSGEIGEAVQHVRFAEGSAVVAERQQSGHAHSVNISPDGKILYVADLGADIVRIYHYQPQNDTPFLHQPQDDIRLPGGAGPRHIAFSDDGRFVCVVSEMSAQVHLFQMNEGQLNAIQTLELADSDSAEDKAGAGVLYSPDGRFLYVGNRQQRNEIVVFSVDPHSGRLSDRQQFSSGGIEPRAFAFDNTGHFLLVANVWSNRVTVLARDPHNGGLRPTGNSLDIGTPTDIKFLR</sequence>
<dbReference type="InterPro" id="IPR011048">
    <property type="entry name" value="Haem_d1_sf"/>
</dbReference>
<accession>A0A095TCV4</accession>
<feature type="region of interest" description="Disordered" evidence="3">
    <location>
        <begin position="1"/>
        <end position="23"/>
    </location>
</feature>
<organism evidence="4 5">
    <name type="scientific">Tatumella morbirosei</name>
    <dbReference type="NCBI Taxonomy" id="642227"/>
    <lineage>
        <taxon>Bacteria</taxon>
        <taxon>Pseudomonadati</taxon>
        <taxon>Pseudomonadota</taxon>
        <taxon>Gammaproteobacteria</taxon>
        <taxon>Enterobacterales</taxon>
        <taxon>Erwiniaceae</taxon>
        <taxon>Tatumella</taxon>
    </lineage>
</organism>
<dbReference type="EMBL" id="JPKR02000004">
    <property type="protein sequence ID" value="KGD74736.1"/>
    <property type="molecule type" value="Genomic_DNA"/>
</dbReference>
<dbReference type="RefSeq" id="WP_038017558.1">
    <property type="nucleotide sequence ID" value="NZ_JPKR02000004.1"/>
</dbReference>
<keyword evidence="2" id="KW-0119">Carbohydrate metabolism</keyword>
<dbReference type="STRING" id="642227.HA49_05300"/>
<dbReference type="GO" id="GO:0017057">
    <property type="term" value="F:6-phosphogluconolactonase activity"/>
    <property type="evidence" value="ECO:0007669"/>
    <property type="project" value="TreeGrafter"/>
</dbReference>
<evidence type="ECO:0000313" key="5">
    <source>
        <dbReference type="Proteomes" id="UP000029577"/>
    </source>
</evidence>
<evidence type="ECO:0000256" key="1">
    <source>
        <dbReference type="ARBA" id="ARBA00005564"/>
    </source>
</evidence>
<proteinExistence type="inferred from homology"/>
<comment type="caution">
    <text evidence="4">The sequence shown here is derived from an EMBL/GenBank/DDBJ whole genome shotgun (WGS) entry which is preliminary data.</text>
</comment>
<dbReference type="eggNOG" id="COG2706">
    <property type="taxonomic scope" value="Bacteria"/>
</dbReference>
<dbReference type="Gene3D" id="2.130.10.10">
    <property type="entry name" value="YVTN repeat-like/Quinoprotein amine dehydrogenase"/>
    <property type="match status" value="1"/>
</dbReference>
<dbReference type="InterPro" id="IPR015943">
    <property type="entry name" value="WD40/YVTN_repeat-like_dom_sf"/>
</dbReference>
<dbReference type="OrthoDB" id="9790815at2"/>
<dbReference type="GO" id="GO:0005829">
    <property type="term" value="C:cytosol"/>
    <property type="evidence" value="ECO:0007669"/>
    <property type="project" value="TreeGrafter"/>
</dbReference>
<comment type="similarity">
    <text evidence="1">Belongs to the cycloisomerase 2 family.</text>
</comment>
<dbReference type="PANTHER" id="PTHR30344:SF1">
    <property type="entry name" value="6-PHOSPHOGLUCONOLACTONASE"/>
    <property type="match status" value="1"/>
</dbReference>
<evidence type="ECO:0000256" key="3">
    <source>
        <dbReference type="SAM" id="MobiDB-lite"/>
    </source>
</evidence>